<dbReference type="RefSeq" id="XP_036368678.1">
    <property type="nucleotide sequence ID" value="XM_036512785.1"/>
</dbReference>
<accession>A0A7E6FM06</accession>
<dbReference type="KEGG" id="osn:118767730"/>
<keyword evidence="2" id="KW-1185">Reference proteome</keyword>
<keyword evidence="1" id="KW-0732">Signal</keyword>
<feature type="signal peptide" evidence="1">
    <location>
        <begin position="1"/>
        <end position="17"/>
    </location>
</feature>
<feature type="chain" id="PRO_5028800159" evidence="1">
    <location>
        <begin position="18"/>
        <end position="115"/>
    </location>
</feature>
<organism evidence="2 3">
    <name type="scientific">Octopus sinensis</name>
    <name type="common">East Asian common octopus</name>
    <dbReference type="NCBI Taxonomy" id="2607531"/>
    <lineage>
        <taxon>Eukaryota</taxon>
        <taxon>Metazoa</taxon>
        <taxon>Spiralia</taxon>
        <taxon>Lophotrochozoa</taxon>
        <taxon>Mollusca</taxon>
        <taxon>Cephalopoda</taxon>
        <taxon>Coleoidea</taxon>
        <taxon>Octopodiformes</taxon>
        <taxon>Octopoda</taxon>
        <taxon>Incirrata</taxon>
        <taxon>Octopodidae</taxon>
        <taxon>Octopus</taxon>
    </lineage>
</organism>
<sequence>MRSFFILTALVVLAVEAASIGKPGDKDKLAKLQKDVSHIMKTVDAMQEHLNDVHIYFHGLPTGVGSHGGHRIHGTPFGQHHHHKFTHFHSFQKGKLIELFYLITTVVLAANWKNR</sequence>
<dbReference type="Proteomes" id="UP000515154">
    <property type="component" value="Linkage group LG24"/>
</dbReference>
<gene>
    <name evidence="3" type="primary">LOC118767730</name>
</gene>
<name>A0A7E6FM06_9MOLL</name>
<dbReference type="AlphaFoldDB" id="A0A7E6FM06"/>
<protein>
    <submittedName>
        <fullName evidence="3">Uncharacterized protein LOC118767730</fullName>
    </submittedName>
</protein>
<evidence type="ECO:0000313" key="2">
    <source>
        <dbReference type="Proteomes" id="UP000515154"/>
    </source>
</evidence>
<evidence type="ECO:0000256" key="1">
    <source>
        <dbReference type="SAM" id="SignalP"/>
    </source>
</evidence>
<proteinExistence type="predicted"/>
<evidence type="ECO:0000313" key="3">
    <source>
        <dbReference type="RefSeq" id="XP_036368678.1"/>
    </source>
</evidence>
<reference evidence="3" key="1">
    <citation type="submission" date="2025-08" db="UniProtKB">
        <authorList>
            <consortium name="RefSeq"/>
        </authorList>
    </citation>
    <scope>IDENTIFICATION</scope>
</reference>